<organism evidence="1 2">
    <name type="scientific">Tritrichomonas foetus</name>
    <dbReference type="NCBI Taxonomy" id="1144522"/>
    <lineage>
        <taxon>Eukaryota</taxon>
        <taxon>Metamonada</taxon>
        <taxon>Parabasalia</taxon>
        <taxon>Tritrichomonadida</taxon>
        <taxon>Tritrichomonadidae</taxon>
        <taxon>Tritrichomonas</taxon>
    </lineage>
</organism>
<comment type="caution">
    <text evidence="1">The sequence shown here is derived from an EMBL/GenBank/DDBJ whole genome shotgun (WGS) entry which is preliminary data.</text>
</comment>
<evidence type="ECO:0000313" key="2">
    <source>
        <dbReference type="Proteomes" id="UP000179807"/>
    </source>
</evidence>
<dbReference type="VEuPathDB" id="TrichDB:TRFO_34834"/>
<gene>
    <name evidence="1" type="ORF">TRFO_34834</name>
</gene>
<dbReference type="RefSeq" id="XP_068351824.1">
    <property type="nucleotide sequence ID" value="XM_068509905.1"/>
</dbReference>
<reference evidence="1" key="1">
    <citation type="submission" date="2016-10" db="EMBL/GenBank/DDBJ databases">
        <authorList>
            <person name="Benchimol M."/>
            <person name="Almeida L.G."/>
            <person name="Vasconcelos A.T."/>
            <person name="Perreira-Neves A."/>
            <person name="Rosa I.A."/>
            <person name="Tasca T."/>
            <person name="Bogo M.R."/>
            <person name="de Souza W."/>
        </authorList>
    </citation>
    <scope>NUCLEOTIDE SEQUENCE [LARGE SCALE GENOMIC DNA]</scope>
    <source>
        <strain evidence="1">K</strain>
    </source>
</reference>
<sequence>MDYIMVKSMIYHLYNKQEKILAKKEAERKSTLLINEIAHLKGKKSETIKRQNEKINDTLGKNDNTFIEVIKEPDGIEYDFPLTQISPLNKNLFQLSEKTKNEQPLKNHSRYQKDIYSSVIKNRSNLETMSEHKDLMLADPKVENQKSYYGESKVHLNQKKRNHEKYIPDIKIQEIREFINKSNNLEVQSLNLTNTDISELIIISKNTIHRQLKADLINEYEHNDKSNIPLIIRKTTMIHQFNNYIVQYFENKTKKEGVKEEKSHRNFRRLSKVDNNPGKNVNENEHIIEIEKNHIEWISSIKDKIQDINFKSYHDDSDLIITINSLIISKINEKSSNDETLISWLEFNLDEKDITQLLFLEILKSIKERNLFCLFSEAMKDHYISFLFKYMLHIKLNTEDQSFIIGPDSIIDNQVVLLKLYRIYSKLHF</sequence>
<keyword evidence="2" id="KW-1185">Reference proteome</keyword>
<dbReference type="Proteomes" id="UP000179807">
    <property type="component" value="Unassembled WGS sequence"/>
</dbReference>
<dbReference type="EMBL" id="MLAK01001039">
    <property type="protein sequence ID" value="OHS98687.1"/>
    <property type="molecule type" value="Genomic_DNA"/>
</dbReference>
<protein>
    <submittedName>
        <fullName evidence="1">Uncharacterized protein</fullName>
    </submittedName>
</protein>
<dbReference type="AlphaFoldDB" id="A0A1J4JJZ7"/>
<proteinExistence type="predicted"/>
<dbReference type="GeneID" id="94844609"/>
<accession>A0A1J4JJZ7</accession>
<evidence type="ECO:0000313" key="1">
    <source>
        <dbReference type="EMBL" id="OHS98687.1"/>
    </source>
</evidence>
<name>A0A1J4JJZ7_9EUKA</name>